<comment type="caution">
    <text evidence="1">The sequence shown here is derived from an EMBL/GenBank/DDBJ whole genome shotgun (WGS) entry which is preliminary data.</text>
</comment>
<keyword evidence="2" id="KW-1185">Reference proteome</keyword>
<reference evidence="1" key="1">
    <citation type="submission" date="2022-04" db="EMBL/GenBank/DDBJ databases">
        <title>A functionally conserved STORR gene fusion in Papaver species that diverged 16.8 million years ago.</title>
        <authorList>
            <person name="Catania T."/>
        </authorList>
    </citation>
    <scope>NUCLEOTIDE SEQUENCE</scope>
    <source>
        <strain evidence="1">S-188037</strain>
    </source>
</reference>
<protein>
    <submittedName>
        <fullName evidence="1">Uncharacterized protein</fullName>
    </submittedName>
</protein>
<sequence length="148" mass="16508">MNVYHSIAGVQMENDVDMKCFCHGITITLPLVVQTLAMGTLVLTAPVKSSVKEGVVDALRFFILQNTVENLKLIKLTSISQKIWELLKDLKQGLLVKLKNLCISASGLSSIQNYEHGFKDMETTWIPKAKIQEITKQLAALLISKNHK</sequence>
<evidence type="ECO:0000313" key="1">
    <source>
        <dbReference type="EMBL" id="KAI3959360.1"/>
    </source>
</evidence>
<dbReference type="Proteomes" id="UP001202328">
    <property type="component" value="Unassembled WGS sequence"/>
</dbReference>
<name>A0AAD4TG04_9MAGN</name>
<gene>
    <name evidence="1" type="ORF">MKW98_018950</name>
</gene>
<organism evidence="1 2">
    <name type="scientific">Papaver atlanticum</name>
    <dbReference type="NCBI Taxonomy" id="357466"/>
    <lineage>
        <taxon>Eukaryota</taxon>
        <taxon>Viridiplantae</taxon>
        <taxon>Streptophyta</taxon>
        <taxon>Embryophyta</taxon>
        <taxon>Tracheophyta</taxon>
        <taxon>Spermatophyta</taxon>
        <taxon>Magnoliopsida</taxon>
        <taxon>Ranunculales</taxon>
        <taxon>Papaveraceae</taxon>
        <taxon>Papaveroideae</taxon>
        <taxon>Papaver</taxon>
    </lineage>
</organism>
<evidence type="ECO:0000313" key="2">
    <source>
        <dbReference type="Proteomes" id="UP001202328"/>
    </source>
</evidence>
<accession>A0AAD4TG04</accession>
<proteinExistence type="predicted"/>
<dbReference type="EMBL" id="JAJJMB010001069">
    <property type="protein sequence ID" value="KAI3959360.1"/>
    <property type="molecule type" value="Genomic_DNA"/>
</dbReference>
<dbReference type="AlphaFoldDB" id="A0AAD4TG04"/>